<dbReference type="InterPro" id="IPR051043">
    <property type="entry name" value="Sulfatase_Mod_Factor_Kinase"/>
</dbReference>
<dbReference type="InterPro" id="IPR016187">
    <property type="entry name" value="CTDL_fold"/>
</dbReference>
<evidence type="ECO:0000256" key="1">
    <source>
        <dbReference type="SAM" id="SignalP"/>
    </source>
</evidence>
<dbReference type="PANTHER" id="PTHR23150:SF19">
    <property type="entry name" value="FORMYLGLYCINE-GENERATING ENZYME"/>
    <property type="match status" value="1"/>
</dbReference>
<dbReference type="PANTHER" id="PTHR23150">
    <property type="entry name" value="SULFATASE MODIFYING FACTOR 1, 2"/>
    <property type="match status" value="1"/>
</dbReference>
<reference evidence="3 4" key="1">
    <citation type="submission" date="2013-08" db="EMBL/GenBank/DDBJ databases">
        <authorList>
            <person name="Weinstock G."/>
            <person name="Sodergren E."/>
            <person name="Wylie T."/>
            <person name="Fulton L."/>
            <person name="Fulton R."/>
            <person name="Fronick C."/>
            <person name="O'Laughlin M."/>
            <person name="Godfrey J."/>
            <person name="Miner T."/>
            <person name="Herter B."/>
            <person name="Appelbaum E."/>
            <person name="Cordes M."/>
            <person name="Lek S."/>
            <person name="Wollam A."/>
            <person name="Pepin K.H."/>
            <person name="Palsikar V.B."/>
            <person name="Mitreva M."/>
            <person name="Wilson R.K."/>
        </authorList>
    </citation>
    <scope>NUCLEOTIDE SEQUENCE [LARGE SCALE GENOMIC DNA]</scope>
    <source>
        <strain evidence="3 4">ATCC 700332</strain>
    </source>
</reference>
<dbReference type="Proteomes" id="UP000016649">
    <property type="component" value="Unassembled WGS sequence"/>
</dbReference>
<dbReference type="InterPro" id="IPR042095">
    <property type="entry name" value="SUMF_sf"/>
</dbReference>
<feature type="signal peptide" evidence="1">
    <location>
        <begin position="1"/>
        <end position="28"/>
    </location>
</feature>
<dbReference type="PROSITE" id="PS51257">
    <property type="entry name" value="PROKAR_LIPOPROTEIN"/>
    <property type="match status" value="1"/>
</dbReference>
<name>A0ABN0NXM1_TRELE</name>
<dbReference type="Pfam" id="PF03781">
    <property type="entry name" value="FGE-sulfatase"/>
    <property type="match status" value="1"/>
</dbReference>
<feature type="chain" id="PRO_5045666467" description="Sulfatase-modifying factor enzyme-like domain-containing protein" evidence="1">
    <location>
        <begin position="29"/>
        <end position="318"/>
    </location>
</feature>
<dbReference type="SUPFAM" id="SSF56436">
    <property type="entry name" value="C-type lectin-like"/>
    <property type="match status" value="1"/>
</dbReference>
<sequence length="318" mass="34433">MKHKVKTFLFIGLALVALFGMTACPNNAGGSGGGETPSLPPVDKTYTVDGVDFTMKVIAAVTNGSIGHSDNSSNNAPHTVSLSAYLIGETEVTQKLYEAVMNNKPSSFNGNPESGEEQAKRPVERVSWYDCIAFCNKLSLKQGLEPCYTVTVGGNPIDFSTLAYNAIPAVDNADWNNTILDRSKNGFRLPTEAEWEWAAKGGTDDKWAGTNASTQLKNYAWYNANSGSKTHEVKKNQANGYGLYDMSGNVEEWCWDWHSSGTPASGQTDPTGGASGTYRIIRGGSWYHDASKVSRAYRNGYTPFTTSTSLGFRVVSRP</sequence>
<keyword evidence="4" id="KW-1185">Reference proteome</keyword>
<evidence type="ECO:0000259" key="2">
    <source>
        <dbReference type="Pfam" id="PF03781"/>
    </source>
</evidence>
<dbReference type="RefSeq" id="WP_021687789.1">
    <property type="nucleotide sequence ID" value="NZ_KI260569.1"/>
</dbReference>
<evidence type="ECO:0000313" key="4">
    <source>
        <dbReference type="Proteomes" id="UP000016649"/>
    </source>
</evidence>
<evidence type="ECO:0000313" key="3">
    <source>
        <dbReference type="EMBL" id="ERJ92227.1"/>
    </source>
</evidence>
<keyword evidence="1" id="KW-0732">Signal</keyword>
<feature type="domain" description="Sulfatase-modifying factor enzyme-like" evidence="2">
    <location>
        <begin position="68"/>
        <end position="315"/>
    </location>
</feature>
<comment type="caution">
    <text evidence="3">The sequence shown here is derived from an EMBL/GenBank/DDBJ whole genome shotgun (WGS) entry which is preliminary data.</text>
</comment>
<protein>
    <recommendedName>
        <fullName evidence="2">Sulfatase-modifying factor enzyme-like domain-containing protein</fullName>
    </recommendedName>
</protein>
<proteinExistence type="predicted"/>
<dbReference type="EMBL" id="AWVH01000038">
    <property type="protein sequence ID" value="ERJ92227.1"/>
    <property type="molecule type" value="Genomic_DNA"/>
</dbReference>
<gene>
    <name evidence="3" type="ORF">HMPREF9193_01588</name>
</gene>
<accession>A0ABN0NXM1</accession>
<dbReference type="Gene3D" id="3.90.1580.10">
    <property type="entry name" value="paralog of FGE (formylglycine-generating enzyme)"/>
    <property type="match status" value="1"/>
</dbReference>
<organism evidence="3 4">
    <name type="scientific">Treponema lecithinolyticum ATCC 700332</name>
    <dbReference type="NCBI Taxonomy" id="1321815"/>
    <lineage>
        <taxon>Bacteria</taxon>
        <taxon>Pseudomonadati</taxon>
        <taxon>Spirochaetota</taxon>
        <taxon>Spirochaetia</taxon>
        <taxon>Spirochaetales</taxon>
        <taxon>Treponemataceae</taxon>
        <taxon>Treponema</taxon>
    </lineage>
</organism>
<dbReference type="InterPro" id="IPR005532">
    <property type="entry name" value="SUMF_dom"/>
</dbReference>